<evidence type="ECO:0000256" key="1">
    <source>
        <dbReference type="ARBA" id="ARBA00022676"/>
    </source>
</evidence>
<dbReference type="OrthoDB" id="9759709at2"/>
<dbReference type="PIRSF" id="PIRSF016202">
    <property type="entry name" value="PH1107"/>
    <property type="match status" value="1"/>
</dbReference>
<dbReference type="Proteomes" id="UP000319769">
    <property type="component" value="Unassembled WGS sequence"/>
</dbReference>
<sequence>MTATFPLGPFEPSTANPILRPRGDGWESANLYNPAAIVVGDRVALLYRAHAADRVSRIGLAWSDDGIRFEREDEPVLVPEHDYEKAGCEDPRVTRVDGTFYLTYTGFSGASAQLCLATSADLREWTKHGPLFPGFNTWRTLPYGPDVPWSKAGVIHPEKLVGRYWMWFGEGTIHAATSADLLHWTPVADDGHPIHTPTPGSWDATLVEIGAPPVRTADGLLVFLTNGATASSPSQVDYRCGQIAVAETDPATVVARTSEPWLRPTSFEDTHGMVSNVTFVEGLVSFRGKWFAYYGQSDTTLAVATCEV</sequence>
<dbReference type="Pfam" id="PF04041">
    <property type="entry name" value="Glyco_hydro_130"/>
    <property type="match status" value="1"/>
</dbReference>
<dbReference type="GO" id="GO:0016757">
    <property type="term" value="F:glycosyltransferase activity"/>
    <property type="evidence" value="ECO:0007669"/>
    <property type="project" value="UniProtKB-KW"/>
</dbReference>
<dbReference type="SUPFAM" id="SSF75005">
    <property type="entry name" value="Arabinanase/levansucrase/invertase"/>
    <property type="match status" value="1"/>
</dbReference>
<keyword evidence="1" id="KW-0328">Glycosyltransferase</keyword>
<keyword evidence="5" id="KW-1185">Reference proteome</keyword>
<dbReference type="PANTHER" id="PTHR34106">
    <property type="entry name" value="GLYCOSIDASE"/>
    <property type="match status" value="1"/>
</dbReference>
<dbReference type="InterPro" id="IPR023296">
    <property type="entry name" value="Glyco_hydro_beta-prop_sf"/>
</dbReference>
<comment type="caution">
    <text evidence="4">The sequence shown here is derived from an EMBL/GenBank/DDBJ whole genome shotgun (WGS) entry which is preliminary data.</text>
</comment>
<protein>
    <submittedName>
        <fullName evidence="4">Glycosylase</fullName>
    </submittedName>
</protein>
<dbReference type="PANTHER" id="PTHR34106:SF5">
    <property type="entry name" value="GLYCOSIDASE"/>
    <property type="match status" value="1"/>
</dbReference>
<dbReference type="Gene3D" id="2.115.10.20">
    <property type="entry name" value="Glycosyl hydrolase domain, family 43"/>
    <property type="match status" value="1"/>
</dbReference>
<gene>
    <name evidence="4" type="ORF">FPZ12_043850</name>
</gene>
<dbReference type="RefSeq" id="WP_144759810.1">
    <property type="nucleotide sequence ID" value="NZ_VMNW02000150.1"/>
</dbReference>
<proteinExistence type="inferred from homology"/>
<dbReference type="InterPro" id="IPR007184">
    <property type="entry name" value="Mannoside_phosphorylase"/>
</dbReference>
<comment type="similarity">
    <text evidence="3">Belongs to the glycosyl hydrolase 130 family.</text>
</comment>
<evidence type="ECO:0000313" key="5">
    <source>
        <dbReference type="Proteomes" id="UP000319769"/>
    </source>
</evidence>
<organism evidence="4 5">
    <name type="scientific">Amycolatopsis acidicola</name>
    <dbReference type="NCBI Taxonomy" id="2596893"/>
    <lineage>
        <taxon>Bacteria</taxon>
        <taxon>Bacillati</taxon>
        <taxon>Actinomycetota</taxon>
        <taxon>Actinomycetes</taxon>
        <taxon>Pseudonocardiales</taxon>
        <taxon>Pseudonocardiaceae</taxon>
        <taxon>Amycolatopsis</taxon>
    </lineage>
</organism>
<dbReference type="EMBL" id="VMNW02000150">
    <property type="protein sequence ID" value="KAA9149139.1"/>
    <property type="molecule type" value="Genomic_DNA"/>
</dbReference>
<reference evidence="4" key="1">
    <citation type="submission" date="2019-09" db="EMBL/GenBank/DDBJ databases">
        <authorList>
            <person name="Teo W.F.A."/>
            <person name="Duangmal K."/>
        </authorList>
    </citation>
    <scope>NUCLEOTIDE SEQUENCE [LARGE SCALE GENOMIC DNA]</scope>
    <source>
        <strain evidence="4">K81G1</strain>
    </source>
</reference>
<accession>A0A5N0UL82</accession>
<dbReference type="AlphaFoldDB" id="A0A5N0UL82"/>
<dbReference type="CDD" id="cd18610">
    <property type="entry name" value="GH130_BT3780-like"/>
    <property type="match status" value="1"/>
</dbReference>
<evidence type="ECO:0000256" key="2">
    <source>
        <dbReference type="ARBA" id="ARBA00022679"/>
    </source>
</evidence>
<keyword evidence="2" id="KW-0808">Transferase</keyword>
<evidence type="ECO:0000256" key="3">
    <source>
        <dbReference type="ARBA" id="ARBA00024356"/>
    </source>
</evidence>
<evidence type="ECO:0000313" key="4">
    <source>
        <dbReference type="EMBL" id="KAA9149139.1"/>
    </source>
</evidence>
<name>A0A5N0UL82_9PSEU</name>